<keyword evidence="5" id="KW-1185">Reference proteome</keyword>
<dbReference type="Pfam" id="PF00795">
    <property type="entry name" value="CN_hydrolase"/>
    <property type="match status" value="1"/>
</dbReference>
<dbReference type="Pfam" id="PF00583">
    <property type="entry name" value="Acetyltransf_1"/>
    <property type="match status" value="1"/>
</dbReference>
<evidence type="ECO:0000259" key="3">
    <source>
        <dbReference type="PROSITE" id="PS51186"/>
    </source>
</evidence>
<reference evidence="4 5" key="1">
    <citation type="submission" date="2019-02" db="EMBL/GenBank/DDBJ databases">
        <title>Deep-cultivation of Planctomycetes and their phenomic and genomic characterization uncovers novel biology.</title>
        <authorList>
            <person name="Wiegand S."/>
            <person name="Jogler M."/>
            <person name="Boedeker C."/>
            <person name="Pinto D."/>
            <person name="Vollmers J."/>
            <person name="Rivas-Marin E."/>
            <person name="Kohn T."/>
            <person name="Peeters S.H."/>
            <person name="Heuer A."/>
            <person name="Rast P."/>
            <person name="Oberbeckmann S."/>
            <person name="Bunk B."/>
            <person name="Jeske O."/>
            <person name="Meyerdierks A."/>
            <person name="Storesund J.E."/>
            <person name="Kallscheuer N."/>
            <person name="Luecker S."/>
            <person name="Lage O.M."/>
            <person name="Pohl T."/>
            <person name="Merkel B.J."/>
            <person name="Hornburger P."/>
            <person name="Mueller R.-W."/>
            <person name="Bruemmer F."/>
            <person name="Labrenz M."/>
            <person name="Spormann A.M."/>
            <person name="Op den Camp H."/>
            <person name="Overmann J."/>
            <person name="Amann R."/>
            <person name="Jetten M.S.M."/>
            <person name="Mascher T."/>
            <person name="Medema M.H."/>
            <person name="Devos D.P."/>
            <person name="Kaster A.-K."/>
            <person name="Ovreas L."/>
            <person name="Rohde M."/>
            <person name="Galperin M.Y."/>
            <person name="Jogler C."/>
        </authorList>
    </citation>
    <scope>NUCLEOTIDE SEQUENCE [LARGE SCALE GENOMIC DNA]</scope>
    <source>
        <strain evidence="4 5">Poly30</strain>
    </source>
</reference>
<dbReference type="PROSITE" id="PS50263">
    <property type="entry name" value="CN_HYDROLASE"/>
    <property type="match status" value="1"/>
</dbReference>
<dbReference type="Proteomes" id="UP000320390">
    <property type="component" value="Chromosome"/>
</dbReference>
<dbReference type="SUPFAM" id="SSF56317">
    <property type="entry name" value="Carbon-nitrogen hydrolase"/>
    <property type="match status" value="1"/>
</dbReference>
<dbReference type="InterPro" id="IPR036526">
    <property type="entry name" value="C-N_Hydrolase_sf"/>
</dbReference>
<dbReference type="CDD" id="cd07574">
    <property type="entry name" value="nitrilase_Rim1_like"/>
    <property type="match status" value="1"/>
</dbReference>
<sequence length="533" mass="60564">MTHLPTTSPDEPDSTDPIQLADFEKKIILRPLEIEDFDALIAMQAACFPGMETWGIEQIQSQLKMFPAGQMVVVYQGEVVASAGSLIVDSDVVADWHDWRIVADAGYIRNHTDSGDTLYGIEIMVHPRFRGLRLARRLYEARKDLVRQLDLARIIIGGRIPGYGEKADEMSAREYVERVTERGLYDPVLTTQVANGFVLRQLIPDYFPSDHASRGYATHLEWTNLEYVADKNRRWAHVAPARIAAVQYLMRHLDSWEEFCQQCEYFIDAAADAKSDFVLFPELMTTQLLALQTVKRPAGAVRELAEWTPQYLDFFTRMSIKYNVNIIGGSQFTLTDDRLQNVAYLFRRDGTIERQAKIHPTPAEVRWWGVEGGDEIHVFETDRGKVAILVCYDVEFPEIARIAAGMGAQILFVPFNTDNREGYLRVRYCAQARAIENSVYVAISGCAGNLPFVDNADTHYAQSGIYTPLDYAFARDGIAGECTPNIETLVIHDVDLEVLRRQSHQGTIKVWEDRRSDLYSVTYRREGQDDVVI</sequence>
<dbReference type="SUPFAM" id="SSF55729">
    <property type="entry name" value="Acyl-CoA N-acyltransferases (Nat)"/>
    <property type="match status" value="1"/>
</dbReference>
<evidence type="ECO:0000256" key="1">
    <source>
        <dbReference type="ARBA" id="ARBA00010613"/>
    </source>
</evidence>
<dbReference type="InterPro" id="IPR003010">
    <property type="entry name" value="C-N_Hydrolase"/>
</dbReference>
<dbReference type="InterPro" id="IPR016181">
    <property type="entry name" value="Acyl_CoA_acyltransferase"/>
</dbReference>
<dbReference type="InterPro" id="IPR001110">
    <property type="entry name" value="UPF0012_CS"/>
</dbReference>
<gene>
    <name evidence="4" type="ORF">Poly30_55050</name>
</gene>
<evidence type="ECO:0000313" key="4">
    <source>
        <dbReference type="EMBL" id="QDV09944.1"/>
    </source>
</evidence>
<feature type="domain" description="CN hydrolase" evidence="2">
    <location>
        <begin position="241"/>
        <end position="496"/>
    </location>
</feature>
<dbReference type="EMBL" id="CP036434">
    <property type="protein sequence ID" value="QDV09944.1"/>
    <property type="molecule type" value="Genomic_DNA"/>
</dbReference>
<dbReference type="PANTHER" id="PTHR23088:SF50">
    <property type="entry name" value="HYDROLASE YHCX"/>
    <property type="match status" value="1"/>
</dbReference>
<evidence type="ECO:0000313" key="5">
    <source>
        <dbReference type="Proteomes" id="UP000320390"/>
    </source>
</evidence>
<protein>
    <submittedName>
        <fullName evidence="4">C-N hydrolase family amidase</fullName>
    </submittedName>
</protein>
<dbReference type="PROSITE" id="PS01227">
    <property type="entry name" value="UPF0012"/>
    <property type="match status" value="1"/>
</dbReference>
<dbReference type="OrthoDB" id="9811121at2"/>
<dbReference type="GO" id="GO:0016747">
    <property type="term" value="F:acyltransferase activity, transferring groups other than amino-acyl groups"/>
    <property type="evidence" value="ECO:0007669"/>
    <property type="project" value="InterPro"/>
</dbReference>
<evidence type="ECO:0000259" key="2">
    <source>
        <dbReference type="PROSITE" id="PS50263"/>
    </source>
</evidence>
<accession>A0A518F0U6</accession>
<dbReference type="CDD" id="cd04301">
    <property type="entry name" value="NAT_SF"/>
    <property type="match status" value="1"/>
</dbReference>
<dbReference type="Gene3D" id="3.60.110.10">
    <property type="entry name" value="Carbon-nitrogen hydrolase"/>
    <property type="match status" value="1"/>
</dbReference>
<keyword evidence="4" id="KW-0378">Hydrolase</keyword>
<organism evidence="4 5">
    <name type="scientific">Saltatorellus ferox</name>
    <dbReference type="NCBI Taxonomy" id="2528018"/>
    <lineage>
        <taxon>Bacteria</taxon>
        <taxon>Pseudomonadati</taxon>
        <taxon>Planctomycetota</taxon>
        <taxon>Planctomycetia</taxon>
        <taxon>Planctomycetia incertae sedis</taxon>
        <taxon>Saltatorellus</taxon>
    </lineage>
</organism>
<dbReference type="Gene3D" id="3.40.630.30">
    <property type="match status" value="1"/>
</dbReference>
<dbReference type="AlphaFoldDB" id="A0A518F0U6"/>
<dbReference type="GO" id="GO:0016787">
    <property type="term" value="F:hydrolase activity"/>
    <property type="evidence" value="ECO:0007669"/>
    <property type="project" value="UniProtKB-KW"/>
</dbReference>
<dbReference type="RefSeq" id="WP_145205243.1">
    <property type="nucleotide sequence ID" value="NZ_CP036434.1"/>
</dbReference>
<proteinExistence type="inferred from homology"/>
<feature type="domain" description="N-acetyltransferase" evidence="3">
    <location>
        <begin position="27"/>
        <end position="223"/>
    </location>
</feature>
<dbReference type="PANTHER" id="PTHR23088">
    <property type="entry name" value="NITRILASE-RELATED"/>
    <property type="match status" value="1"/>
</dbReference>
<name>A0A518F0U6_9BACT</name>
<dbReference type="InterPro" id="IPR000182">
    <property type="entry name" value="GNAT_dom"/>
</dbReference>
<comment type="similarity">
    <text evidence="1">Belongs to the carbon-nitrogen hydrolase superfamily. NIT1/NIT2 family.</text>
</comment>
<dbReference type="PROSITE" id="PS51186">
    <property type="entry name" value="GNAT"/>
    <property type="match status" value="1"/>
</dbReference>